<proteinExistence type="predicted"/>
<organism evidence="1 2">
    <name type="scientific">Sphingomonas sinipercae</name>
    <dbReference type="NCBI Taxonomy" id="2714944"/>
    <lineage>
        <taxon>Bacteria</taxon>
        <taxon>Pseudomonadati</taxon>
        <taxon>Pseudomonadota</taxon>
        <taxon>Alphaproteobacteria</taxon>
        <taxon>Sphingomonadales</taxon>
        <taxon>Sphingomonadaceae</taxon>
        <taxon>Sphingomonas</taxon>
    </lineage>
</organism>
<dbReference type="SUPFAM" id="SSF53474">
    <property type="entry name" value="alpha/beta-Hydrolases"/>
    <property type="match status" value="1"/>
</dbReference>
<accession>A0A6G7ZPA9</accession>
<dbReference type="InterPro" id="IPR051321">
    <property type="entry name" value="PHA/PHB_synthase"/>
</dbReference>
<dbReference type="AlphaFoldDB" id="A0A6G7ZPA9"/>
<gene>
    <name evidence="1" type="ORF">G7078_08055</name>
</gene>
<sequence>MDSAVQQSPSRPRAPRPLPLFLELVRLVSRDRPELAAEALKGLHRYEQADRASQPRQRPIIAQAGPASLRDCGGSGRPVVLVPSLINPPEILDLDREVSLADALVGDGRAVLLFDWGPAAERRDLNVADHVEQLLVPLLADLAGKASVVGYCLGGTMAIAAAQLVPVSSVATVAAPWYFSAYPESARKQLASLWSSAEATAAQLGALPMEVLQGAFWSLDPERTVAKFARLAALEPGSDEERRFLTLEDWANQGEPLPASAAQELIQGFFAADLPGSGLWQVAGKAMTDRLPCPALHVSAGRDLIVPAGSAPAGQRRELAAGHVGMVVGSARGQLHALLNDFLAACGEHR</sequence>
<dbReference type="GO" id="GO:0016787">
    <property type="term" value="F:hydrolase activity"/>
    <property type="evidence" value="ECO:0007669"/>
    <property type="project" value="UniProtKB-KW"/>
</dbReference>
<dbReference type="KEGG" id="ssin:G7078_08055"/>
<name>A0A6G7ZPA9_9SPHN</name>
<evidence type="ECO:0000313" key="1">
    <source>
        <dbReference type="EMBL" id="QIL02740.1"/>
    </source>
</evidence>
<keyword evidence="2" id="KW-1185">Reference proteome</keyword>
<keyword evidence="1" id="KW-0378">Hydrolase</keyword>
<protein>
    <submittedName>
        <fullName evidence="1">Alpha/beta hydrolase</fullName>
    </submittedName>
</protein>
<reference evidence="1 2" key="1">
    <citation type="submission" date="2020-03" db="EMBL/GenBank/DDBJ databases">
        <title>Sphingomonas sp. nov., isolated from fish.</title>
        <authorList>
            <person name="Hyun D.-W."/>
            <person name="Bae J.-W."/>
        </authorList>
    </citation>
    <scope>NUCLEOTIDE SEQUENCE [LARGE SCALE GENOMIC DNA]</scope>
    <source>
        <strain evidence="1 2">HDW15C</strain>
    </source>
</reference>
<dbReference type="Proteomes" id="UP000502502">
    <property type="component" value="Chromosome"/>
</dbReference>
<dbReference type="EMBL" id="CP049871">
    <property type="protein sequence ID" value="QIL02740.1"/>
    <property type="molecule type" value="Genomic_DNA"/>
</dbReference>
<evidence type="ECO:0000313" key="2">
    <source>
        <dbReference type="Proteomes" id="UP000502502"/>
    </source>
</evidence>
<dbReference type="PANTHER" id="PTHR36837">
    <property type="entry name" value="POLY(3-HYDROXYALKANOATE) POLYMERASE SUBUNIT PHAC"/>
    <property type="match status" value="1"/>
</dbReference>
<dbReference type="Gene3D" id="3.40.50.1820">
    <property type="entry name" value="alpha/beta hydrolase"/>
    <property type="match status" value="1"/>
</dbReference>
<dbReference type="PANTHER" id="PTHR36837:SF2">
    <property type="entry name" value="POLY(3-HYDROXYALKANOATE) POLYMERASE SUBUNIT PHAC"/>
    <property type="match status" value="1"/>
</dbReference>
<dbReference type="InterPro" id="IPR029058">
    <property type="entry name" value="AB_hydrolase_fold"/>
</dbReference>